<keyword evidence="15 25" id="KW-1015">Disulfide bond</keyword>
<keyword evidence="17 24" id="KW-0464">Manganese</keyword>
<evidence type="ECO:0000256" key="17">
    <source>
        <dbReference type="ARBA" id="ARBA00023211"/>
    </source>
</evidence>
<feature type="compositionally biased region" description="Polar residues" evidence="27">
    <location>
        <begin position="112"/>
        <end position="126"/>
    </location>
</feature>
<evidence type="ECO:0000256" key="25">
    <source>
        <dbReference type="PIRSR" id="PIRSR607754-3"/>
    </source>
</evidence>
<proteinExistence type="inferred from homology"/>
<dbReference type="GO" id="GO:0008455">
    <property type="term" value="F:alpha-1,6-mannosylglycoprotein 2-beta-N-acetylglucosaminyltransferase activity"/>
    <property type="evidence" value="ECO:0007669"/>
    <property type="project" value="UniProtKB-EC"/>
</dbReference>
<evidence type="ECO:0000256" key="14">
    <source>
        <dbReference type="ARBA" id="ARBA00023136"/>
    </source>
</evidence>
<keyword evidence="14" id="KW-0472">Membrane</keyword>
<comment type="pathway">
    <text evidence="3">Protein modification; protein glycosylation.</text>
</comment>
<keyword evidence="29" id="KW-1185">Reference proteome</keyword>
<evidence type="ECO:0000256" key="6">
    <source>
        <dbReference type="ARBA" id="ARBA00014817"/>
    </source>
</evidence>
<sequence length="625" mass="72980">YRMRWRRSCKRLLILLLFLCMTIKLHLEFRLLNASRSENSYSPWWSNETLGHLRGMPKTKPVSNKPGVLRDVDRGIVWIGNSTEKVLSFEKKVQPDASISQDIKKYVNLRGNTSSKGVPLRNNTHPILSKSIPMMEQNQSYSNRRKLNSEKGEVKNASNEKLSHEKLKQVQNPVISTAKPKEEKPNKPKSIPKPASRISSKRSVAVKKGVSHDVDPEEVSLSPEDIEKMKKRLQVLNEAQTIYNEDRYGSFTENTTILLVQVHNRLENLRHLVESMKNTKGINETLVILSHDYFYQAMNDYVTNITDFRVMQMFFPFSIQLHPLTFPGRDPRDCSWNVKSGFQLLSPWPTFAILNTHGPLLFRIVQNRDLKCLNRDWPDTYGHYREASFTQIKHHWWWKIHRVFNELRITQNNYTGSVVFLEEDHYILPDLLHVLTMLKKEKRAKCPTCQVIALGNYNKMSPNVYKNNVEKGDWWVTKHNLGFVLDVRAWKELMKCRPQFCQFDDYNWDWTLTNIIQTCFKPRMSMVSLKFSRVIHVGSCGTHVKKRNCDVSNEVRTAKMRITSGKNWLFPKTLAWQNVYRSSGRVKRGNGGWGDFRDRMLCQAIWNGTATEETLQKLQSPEFKS</sequence>
<dbReference type="EC" id="2.4.1.143" evidence="5"/>
<dbReference type="GO" id="GO:0046872">
    <property type="term" value="F:metal ion binding"/>
    <property type="evidence" value="ECO:0007669"/>
    <property type="project" value="UniProtKB-KW"/>
</dbReference>
<name>A0AAN8ZZL2_HALRR</name>
<dbReference type="GO" id="GO:0000139">
    <property type="term" value="C:Golgi membrane"/>
    <property type="evidence" value="ECO:0007669"/>
    <property type="project" value="UniProtKB-SubCell"/>
</dbReference>
<dbReference type="Gene3D" id="3.90.550.10">
    <property type="entry name" value="Spore Coat Polysaccharide Biosynthesis Protein SpsA, Chain A"/>
    <property type="match status" value="1"/>
</dbReference>
<evidence type="ECO:0000256" key="27">
    <source>
        <dbReference type="SAM" id="MobiDB-lite"/>
    </source>
</evidence>
<comment type="caution">
    <text evidence="28">The sequence shown here is derived from an EMBL/GenBank/DDBJ whole genome shotgun (WGS) entry which is preliminary data.</text>
</comment>
<evidence type="ECO:0000313" key="28">
    <source>
        <dbReference type="EMBL" id="KAK7069114.1"/>
    </source>
</evidence>
<evidence type="ECO:0000256" key="9">
    <source>
        <dbReference type="ARBA" id="ARBA00022692"/>
    </source>
</evidence>
<dbReference type="SUPFAM" id="SSF53448">
    <property type="entry name" value="Nucleotide-diphospho-sugar transferases"/>
    <property type="match status" value="1"/>
</dbReference>
<feature type="disulfide bond" evidence="25">
    <location>
        <begin position="446"/>
        <end position="449"/>
    </location>
</feature>
<keyword evidence="11" id="KW-0735">Signal-anchor</keyword>
<keyword evidence="12" id="KW-1133">Transmembrane helix</keyword>
<feature type="binding site" evidence="24">
    <location>
        <position position="424"/>
    </location>
    <ligand>
        <name>Mn(2+)</name>
        <dbReference type="ChEBI" id="CHEBI:29035"/>
    </ligand>
</feature>
<dbReference type="GO" id="GO:0005795">
    <property type="term" value="C:Golgi stack"/>
    <property type="evidence" value="ECO:0007669"/>
    <property type="project" value="InterPro"/>
</dbReference>
<feature type="disulfide bond" evidence="25">
    <location>
        <begin position="501"/>
        <end position="602"/>
    </location>
</feature>
<feature type="binding site" evidence="23">
    <location>
        <position position="292"/>
    </location>
    <ligand>
        <name>substrate</name>
    </ligand>
</feature>
<dbReference type="InterPro" id="IPR007754">
    <property type="entry name" value="GlcNAc_II"/>
</dbReference>
<comment type="catalytic activity">
    <reaction evidence="22">
        <text>an N(4)-{beta-D-GlcNAc-(1-&gt;2)-alpha-D-Man-(1-&gt;3)-[alpha-D-Man-(1-&gt;6)]-beta-D-Man-(1-&gt;4)-beta-D-GlcNAc-(1-&gt;4)-beta-D-GlcNAc}-L-asparaginyl-[protein] + UDP-N-acetyl-alpha-D-glucosamine = N(4)-{beta-D-GlcNAc-(1-&gt;2)-alpha-D-Man-(1-&gt;3)-[beta-D-GlcNAc-(1-&gt;2)-alpha-D-Man-(1-&gt;6)]-beta-D-Man-(1-&gt;4)-beta-D-GlcNAc-(1-&gt;4)-beta-D-GlcNAc}-L-asparaginyl-[protein] + UDP + H(+)</text>
        <dbReference type="Rhea" id="RHEA:12941"/>
        <dbReference type="Rhea" id="RHEA-COMP:13526"/>
        <dbReference type="Rhea" id="RHEA-COMP:14369"/>
        <dbReference type="ChEBI" id="CHEBI:15378"/>
        <dbReference type="ChEBI" id="CHEBI:57705"/>
        <dbReference type="ChEBI" id="CHEBI:58223"/>
        <dbReference type="ChEBI" id="CHEBI:60615"/>
        <dbReference type="ChEBI" id="CHEBI:60651"/>
        <dbReference type="EC" id="2.4.1.143"/>
    </reaction>
</comment>
<evidence type="ECO:0000256" key="16">
    <source>
        <dbReference type="ARBA" id="ARBA00023180"/>
    </source>
</evidence>
<dbReference type="PANTHER" id="PTHR12871:SF0">
    <property type="entry name" value="ALPHA-1,6-MANNOSYL-GLYCOPROTEIN 2-BETA-N-ACETYLGLUCOSAMINYLTRANSFERASE"/>
    <property type="match status" value="1"/>
</dbReference>
<accession>A0AAN8ZZL2</accession>
<feature type="binding site" evidence="24">
    <location>
        <position position="536"/>
    </location>
    <ligand>
        <name>Mn(2+)</name>
        <dbReference type="ChEBI" id="CHEBI:29035"/>
    </ligand>
</feature>
<dbReference type="EMBL" id="JAXCGZ010017020">
    <property type="protein sequence ID" value="KAK7069114.1"/>
    <property type="molecule type" value="Genomic_DNA"/>
</dbReference>
<evidence type="ECO:0000256" key="20">
    <source>
        <dbReference type="ARBA" id="ARBA00032552"/>
    </source>
</evidence>
<evidence type="ECO:0000313" key="29">
    <source>
        <dbReference type="Proteomes" id="UP001381693"/>
    </source>
</evidence>
<evidence type="ECO:0000256" key="2">
    <source>
        <dbReference type="ARBA" id="ARBA00004323"/>
    </source>
</evidence>
<reference evidence="28 29" key="1">
    <citation type="submission" date="2023-11" db="EMBL/GenBank/DDBJ databases">
        <title>Halocaridina rubra genome assembly.</title>
        <authorList>
            <person name="Smith C."/>
        </authorList>
    </citation>
    <scope>NUCLEOTIDE SEQUENCE [LARGE SCALE GENOMIC DNA]</scope>
    <source>
        <strain evidence="28">EP-1</strain>
        <tissue evidence="28">Whole</tissue>
    </source>
</reference>
<comment type="similarity">
    <text evidence="4">Belongs to the glycosyltransferase 16 (GT16) protein family.</text>
</comment>
<dbReference type="InterPro" id="IPR029044">
    <property type="entry name" value="Nucleotide-diphossugar_trans"/>
</dbReference>
<dbReference type="Pfam" id="PF05060">
    <property type="entry name" value="MGAT2"/>
    <property type="match status" value="2"/>
</dbReference>
<feature type="disulfide bond" evidence="25">
    <location>
        <begin position="334"/>
        <end position="372"/>
    </location>
</feature>
<protein>
    <recommendedName>
        <fullName evidence="6">Alpha-1,6-mannosyl-glycoprotein 2-beta-N-acetylglucosaminyltransferase</fullName>
        <ecNumber evidence="5">2.4.1.143</ecNumber>
    </recommendedName>
    <alternativeName>
        <fullName evidence="21">Beta-1,2-N-acetylglucosaminyltransferase II</fullName>
    </alternativeName>
    <alternativeName>
        <fullName evidence="20">GlcNAc-T II</fullName>
    </alternativeName>
    <alternativeName>
        <fullName evidence="19">Mannoside acetylglucosaminyltransferase 2</fullName>
    </alternativeName>
    <alternativeName>
        <fullName evidence="18">N-glycosyl-oligosaccharide-glycoprotein N-acetylglucosaminyltransferase II</fullName>
    </alternativeName>
</protein>
<feature type="disulfide bond" evidence="25">
    <location>
        <begin position="540"/>
        <end position="549"/>
    </location>
</feature>
<feature type="coiled-coil region" evidence="26">
    <location>
        <begin position="226"/>
        <end position="279"/>
    </location>
</feature>
<keyword evidence="16" id="KW-0325">Glycoprotein</keyword>
<comment type="cofactor">
    <cofactor evidence="1 24">
        <name>Mn(2+)</name>
        <dbReference type="ChEBI" id="CHEBI:29035"/>
    </cofactor>
</comment>
<feature type="non-terminal residue" evidence="28">
    <location>
        <position position="1"/>
    </location>
</feature>
<keyword evidence="13" id="KW-0333">Golgi apparatus</keyword>
<keyword evidence="10 24" id="KW-0479">Metal-binding</keyword>
<evidence type="ECO:0000256" key="22">
    <source>
        <dbReference type="ARBA" id="ARBA00093257"/>
    </source>
</evidence>
<dbReference type="Proteomes" id="UP001381693">
    <property type="component" value="Unassembled WGS sequence"/>
</dbReference>
<dbReference type="AlphaFoldDB" id="A0AAN8ZZL2"/>
<evidence type="ECO:0000256" key="21">
    <source>
        <dbReference type="ARBA" id="ARBA00032915"/>
    </source>
</evidence>
<feature type="disulfide bond" evidence="25">
    <location>
        <begin position="496"/>
        <end position="519"/>
    </location>
</feature>
<keyword evidence="26" id="KW-0175">Coiled coil</keyword>
<evidence type="ECO:0000256" key="15">
    <source>
        <dbReference type="ARBA" id="ARBA00023157"/>
    </source>
</evidence>
<keyword evidence="7 28" id="KW-0328">Glycosyltransferase</keyword>
<keyword evidence="9" id="KW-0812">Transmembrane</keyword>
<keyword evidence="8 28" id="KW-0808">Transferase</keyword>
<evidence type="ECO:0000256" key="5">
    <source>
        <dbReference type="ARBA" id="ARBA00012613"/>
    </source>
</evidence>
<dbReference type="PANTHER" id="PTHR12871">
    <property type="entry name" value="BETA-1,2-N-ACETYLGLUCOSAMINYLTRANSFERASE II"/>
    <property type="match status" value="1"/>
</dbReference>
<evidence type="ECO:0000256" key="26">
    <source>
        <dbReference type="SAM" id="Coils"/>
    </source>
</evidence>
<feature type="binding site" evidence="23">
    <location>
        <begin position="391"/>
        <end position="395"/>
    </location>
    <ligand>
        <name>substrate</name>
    </ligand>
</feature>
<organism evidence="28 29">
    <name type="scientific">Halocaridina rubra</name>
    <name type="common">Hawaiian red shrimp</name>
    <dbReference type="NCBI Taxonomy" id="373956"/>
    <lineage>
        <taxon>Eukaryota</taxon>
        <taxon>Metazoa</taxon>
        <taxon>Ecdysozoa</taxon>
        <taxon>Arthropoda</taxon>
        <taxon>Crustacea</taxon>
        <taxon>Multicrustacea</taxon>
        <taxon>Malacostraca</taxon>
        <taxon>Eumalacostraca</taxon>
        <taxon>Eucarida</taxon>
        <taxon>Decapoda</taxon>
        <taxon>Pleocyemata</taxon>
        <taxon>Caridea</taxon>
        <taxon>Atyoidea</taxon>
        <taxon>Atyidae</taxon>
        <taxon>Halocaridina</taxon>
    </lineage>
</organism>
<comment type="subcellular location">
    <subcellularLocation>
        <location evidence="2">Golgi apparatus membrane</location>
        <topology evidence="2">Single-pass type II membrane protein</topology>
    </subcellularLocation>
</comment>
<evidence type="ECO:0000256" key="1">
    <source>
        <dbReference type="ARBA" id="ARBA00001936"/>
    </source>
</evidence>
<dbReference type="GO" id="GO:0009312">
    <property type="term" value="P:oligosaccharide biosynthetic process"/>
    <property type="evidence" value="ECO:0007669"/>
    <property type="project" value="InterPro"/>
</dbReference>
<feature type="binding site" evidence="23">
    <location>
        <begin position="261"/>
        <end position="265"/>
    </location>
    <ligand>
        <name>substrate</name>
    </ligand>
</feature>
<evidence type="ECO:0000256" key="7">
    <source>
        <dbReference type="ARBA" id="ARBA00022676"/>
    </source>
</evidence>
<evidence type="ECO:0000256" key="19">
    <source>
        <dbReference type="ARBA" id="ARBA00031203"/>
    </source>
</evidence>
<evidence type="ECO:0000256" key="11">
    <source>
        <dbReference type="ARBA" id="ARBA00022968"/>
    </source>
</evidence>
<evidence type="ECO:0000256" key="18">
    <source>
        <dbReference type="ARBA" id="ARBA00029663"/>
    </source>
</evidence>
<evidence type="ECO:0000256" key="3">
    <source>
        <dbReference type="ARBA" id="ARBA00004922"/>
    </source>
</evidence>
<gene>
    <name evidence="28" type="primary">MGAT2_2</name>
    <name evidence="28" type="ORF">SK128_007402</name>
</gene>
<evidence type="ECO:0000256" key="12">
    <source>
        <dbReference type="ARBA" id="ARBA00022989"/>
    </source>
</evidence>
<evidence type="ECO:0000256" key="23">
    <source>
        <dbReference type="PIRSR" id="PIRSR607754-1"/>
    </source>
</evidence>
<evidence type="ECO:0000256" key="10">
    <source>
        <dbReference type="ARBA" id="ARBA00022723"/>
    </source>
</evidence>
<feature type="region of interest" description="Disordered" evidence="27">
    <location>
        <begin position="112"/>
        <end position="220"/>
    </location>
</feature>
<evidence type="ECO:0000256" key="24">
    <source>
        <dbReference type="PIRSR" id="PIRSR607754-2"/>
    </source>
</evidence>
<evidence type="ECO:0000256" key="4">
    <source>
        <dbReference type="ARBA" id="ARBA00011011"/>
    </source>
</evidence>
<evidence type="ECO:0000256" key="8">
    <source>
        <dbReference type="ARBA" id="ARBA00022679"/>
    </source>
</evidence>
<dbReference type="GO" id="GO:0006487">
    <property type="term" value="P:protein N-linked glycosylation"/>
    <property type="evidence" value="ECO:0007669"/>
    <property type="project" value="TreeGrafter"/>
</dbReference>
<evidence type="ECO:0000256" key="13">
    <source>
        <dbReference type="ARBA" id="ARBA00023034"/>
    </source>
</evidence>